<name>A0A0E9X029_ANGAN</name>
<reference evidence="1" key="2">
    <citation type="journal article" date="2015" name="Fish Shellfish Immunol.">
        <title>Early steps in the European eel (Anguilla anguilla)-Vibrio vulnificus interaction in the gills: Role of the RtxA13 toxin.</title>
        <authorList>
            <person name="Callol A."/>
            <person name="Pajuelo D."/>
            <person name="Ebbesson L."/>
            <person name="Teles M."/>
            <person name="MacKenzie S."/>
            <person name="Amaro C."/>
        </authorList>
    </citation>
    <scope>NUCLEOTIDE SEQUENCE</scope>
</reference>
<organism evidence="1">
    <name type="scientific">Anguilla anguilla</name>
    <name type="common">European freshwater eel</name>
    <name type="synonym">Muraena anguilla</name>
    <dbReference type="NCBI Taxonomy" id="7936"/>
    <lineage>
        <taxon>Eukaryota</taxon>
        <taxon>Metazoa</taxon>
        <taxon>Chordata</taxon>
        <taxon>Craniata</taxon>
        <taxon>Vertebrata</taxon>
        <taxon>Euteleostomi</taxon>
        <taxon>Actinopterygii</taxon>
        <taxon>Neopterygii</taxon>
        <taxon>Teleostei</taxon>
        <taxon>Anguilliformes</taxon>
        <taxon>Anguillidae</taxon>
        <taxon>Anguilla</taxon>
    </lineage>
</organism>
<accession>A0A0E9X029</accession>
<dbReference type="EMBL" id="GBXM01013524">
    <property type="protein sequence ID" value="JAH95053.1"/>
    <property type="molecule type" value="Transcribed_RNA"/>
</dbReference>
<protein>
    <submittedName>
        <fullName evidence="1">Uncharacterized protein</fullName>
    </submittedName>
</protein>
<evidence type="ECO:0000313" key="1">
    <source>
        <dbReference type="EMBL" id="JAH95053.1"/>
    </source>
</evidence>
<sequence>MRREKIYLLAVLQSSRSTSPQTTIVFFQVFVAKEYDNIIAFPKLLKMHNQTFGALPNLHNLFAKIPSQVLNTVMALKFKMIANKKPIHCFSNTQKYFYYQTTLFRACIRNDSDRSHVFSPKQTRLYGVHWCV</sequence>
<reference evidence="1" key="1">
    <citation type="submission" date="2014-11" db="EMBL/GenBank/DDBJ databases">
        <authorList>
            <person name="Amaro Gonzalez C."/>
        </authorList>
    </citation>
    <scope>NUCLEOTIDE SEQUENCE</scope>
</reference>
<proteinExistence type="predicted"/>
<dbReference type="AlphaFoldDB" id="A0A0E9X029"/>